<evidence type="ECO:0000313" key="1">
    <source>
        <dbReference type="EMBL" id="PWI68046.1"/>
    </source>
</evidence>
<evidence type="ECO:0000313" key="2">
    <source>
        <dbReference type="Proteomes" id="UP000245956"/>
    </source>
</evidence>
<dbReference type="AlphaFoldDB" id="A0A2U3E0P4"/>
<gene>
    <name evidence="1" type="ORF">PCL_02447</name>
</gene>
<reference evidence="1 2" key="1">
    <citation type="journal article" date="2016" name="Front. Microbiol.">
        <title>Genome and transcriptome sequences reveal the specific parasitism of the nematophagous Purpureocillium lilacinum 36-1.</title>
        <authorList>
            <person name="Xie J."/>
            <person name="Li S."/>
            <person name="Mo C."/>
            <person name="Xiao X."/>
            <person name="Peng D."/>
            <person name="Wang G."/>
            <person name="Xiao Y."/>
        </authorList>
    </citation>
    <scope>NUCLEOTIDE SEQUENCE [LARGE SCALE GENOMIC DNA]</scope>
    <source>
        <strain evidence="1 2">36-1</strain>
    </source>
</reference>
<dbReference type="EMBL" id="LCWV01000016">
    <property type="protein sequence ID" value="PWI68046.1"/>
    <property type="molecule type" value="Genomic_DNA"/>
</dbReference>
<sequence length="162" mass="18031">MVWKLPPPTTHPTHPLALDLINHFNSRAFPYVCYDGKLSCTRVEATVVHLMRCFVVSPGGVCIRRIGRNLQVDETNLVKVKLAAATQQRGQLPCSSSSMYSVQRRVVPCGRSRTRPGRPVVPPTIPLLLGRRLLHRVDVNCLGRASTRQLRCRARKGTSLGL</sequence>
<organism evidence="1 2">
    <name type="scientific">Purpureocillium lilacinum</name>
    <name type="common">Paecilomyces lilacinus</name>
    <dbReference type="NCBI Taxonomy" id="33203"/>
    <lineage>
        <taxon>Eukaryota</taxon>
        <taxon>Fungi</taxon>
        <taxon>Dikarya</taxon>
        <taxon>Ascomycota</taxon>
        <taxon>Pezizomycotina</taxon>
        <taxon>Sordariomycetes</taxon>
        <taxon>Hypocreomycetidae</taxon>
        <taxon>Hypocreales</taxon>
        <taxon>Ophiocordycipitaceae</taxon>
        <taxon>Purpureocillium</taxon>
    </lineage>
</organism>
<comment type="caution">
    <text evidence="1">The sequence shown here is derived from an EMBL/GenBank/DDBJ whole genome shotgun (WGS) entry which is preliminary data.</text>
</comment>
<name>A0A2U3E0P4_PURLI</name>
<dbReference type="Proteomes" id="UP000245956">
    <property type="component" value="Unassembled WGS sequence"/>
</dbReference>
<protein>
    <submittedName>
        <fullName evidence="1">Uncharacterized protein</fullName>
    </submittedName>
</protein>
<accession>A0A2U3E0P4</accession>
<proteinExistence type="predicted"/>